<evidence type="ECO:0000313" key="2">
    <source>
        <dbReference type="Proteomes" id="UP000325517"/>
    </source>
</evidence>
<organism evidence="1 2">
    <name type="scientific">Psychrobacillus glaciei</name>
    <dbReference type="NCBI Taxonomy" id="2283160"/>
    <lineage>
        <taxon>Bacteria</taxon>
        <taxon>Bacillati</taxon>
        <taxon>Bacillota</taxon>
        <taxon>Bacilli</taxon>
        <taxon>Bacillales</taxon>
        <taxon>Bacillaceae</taxon>
        <taxon>Psychrobacillus</taxon>
    </lineage>
</organism>
<keyword evidence="2" id="KW-1185">Reference proteome</keyword>
<evidence type="ECO:0000313" key="1">
    <source>
        <dbReference type="EMBL" id="QFG00170.1"/>
    </source>
</evidence>
<dbReference type="KEGG" id="psyo:PB01_15880"/>
<name>A0A5J6SRA9_9BACI</name>
<gene>
    <name evidence="1" type="ORF">PB01_15880</name>
</gene>
<dbReference type="EMBL" id="CP031223">
    <property type="protein sequence ID" value="QFG00170.1"/>
    <property type="molecule type" value="Genomic_DNA"/>
</dbReference>
<dbReference type="Proteomes" id="UP000325517">
    <property type="component" value="Chromosome"/>
</dbReference>
<sequence>MSARYLSDTFQTVDKLDENRVYLQSFLLNLTTLVFEPEKLYVIFKIRGPIVSAKISETELEKLEDLFFNVS</sequence>
<proteinExistence type="predicted"/>
<reference evidence="1 2" key="1">
    <citation type="submission" date="2018-07" db="EMBL/GenBank/DDBJ databases">
        <title>Complete genome sequence of Psychrobacillus sp. PB01, isolated from iceberg, and comparative genome analysis of Psychrobacillus strains.</title>
        <authorList>
            <person name="Lee P.C."/>
        </authorList>
    </citation>
    <scope>NUCLEOTIDE SEQUENCE [LARGE SCALE GENOMIC DNA]</scope>
    <source>
        <strain evidence="1 2">PB01</strain>
    </source>
</reference>
<protein>
    <submittedName>
        <fullName evidence="1">Uncharacterized protein</fullName>
    </submittedName>
</protein>
<accession>A0A5J6SRA9</accession>
<dbReference type="AlphaFoldDB" id="A0A5J6SRA9"/>